<organism evidence="1 2">
    <name type="scientific">Paramuricea clavata</name>
    <name type="common">Red gorgonian</name>
    <name type="synonym">Violescent sea-whip</name>
    <dbReference type="NCBI Taxonomy" id="317549"/>
    <lineage>
        <taxon>Eukaryota</taxon>
        <taxon>Metazoa</taxon>
        <taxon>Cnidaria</taxon>
        <taxon>Anthozoa</taxon>
        <taxon>Octocorallia</taxon>
        <taxon>Malacalcyonacea</taxon>
        <taxon>Plexauridae</taxon>
        <taxon>Paramuricea</taxon>
    </lineage>
</organism>
<protein>
    <submittedName>
        <fullName evidence="1">Uncharacterized protein</fullName>
    </submittedName>
</protein>
<dbReference type="EMBL" id="CACRXK020001479">
    <property type="protein sequence ID" value="CAB3989385.1"/>
    <property type="molecule type" value="Genomic_DNA"/>
</dbReference>
<dbReference type="Proteomes" id="UP001152795">
    <property type="component" value="Unassembled WGS sequence"/>
</dbReference>
<dbReference type="InterPro" id="IPR027897">
    <property type="entry name" value="DUF4559"/>
</dbReference>
<proteinExistence type="predicted"/>
<dbReference type="Pfam" id="PF15112">
    <property type="entry name" value="DUF4559"/>
    <property type="match status" value="1"/>
</dbReference>
<evidence type="ECO:0000313" key="2">
    <source>
        <dbReference type="Proteomes" id="UP001152795"/>
    </source>
</evidence>
<dbReference type="OrthoDB" id="6007857at2759"/>
<keyword evidence="2" id="KW-1185">Reference proteome</keyword>
<dbReference type="PANTHER" id="PTHR35083:SF1">
    <property type="entry name" value="RGD1565685 PROTEIN"/>
    <property type="match status" value="1"/>
</dbReference>
<reference evidence="1" key="1">
    <citation type="submission" date="2020-04" db="EMBL/GenBank/DDBJ databases">
        <authorList>
            <person name="Alioto T."/>
            <person name="Alioto T."/>
            <person name="Gomez Garrido J."/>
        </authorList>
    </citation>
    <scope>NUCLEOTIDE SEQUENCE</scope>
    <source>
        <strain evidence="1">A484AB</strain>
    </source>
</reference>
<dbReference type="AlphaFoldDB" id="A0A6S7GCF6"/>
<evidence type="ECO:0000313" key="1">
    <source>
        <dbReference type="EMBL" id="CAB3989385.1"/>
    </source>
</evidence>
<sequence>MAELPSKDEKAVQDTPASIVLQAALKGGSYSFVVSAFSAAVVKDVCGAAVRITKELGGANVVEMTKEICGTVFKLGALYTSYKLLQPVIEAAVKKGFGGKRKDQKVEEIKPRCLHVVLRCFTDERFLEVWADYESGRIKERLQKEFSEVGIEVEGLKVEIENMEEVEQTKADIHKRATFETAESFSKDKKPAQDTRTAFKGGTFSFNVTTDNVLVANALSTTAVEVTKGLGSIAFEVATDLAGKTAVEVTKQVCATAVKLGTLYTGYKLLRPVIEKAIENALGGERDDQVIRDIKPGSLHVLLCTFTTERFLEVLAYYESGRIKERLQKEFSEVGIEVEGMKVEIENMKEVEETRAAINKRSSEVISEGEAQKLLCHPTEVTSEVEAQKLLCHPIEMLAEDEAKKTKETYFLVTHDERKLSTGNGQDHSKEHGNWLTVGELMYSIRKPVSSYVDEIIKAFHENLSKTLLHAGKCNSPDDCIKKTTDDGLCNSCKHWFKELEASHENGNNPSWYENCNSAKWSEDHWEVAKFFMPALILSPVEDAESTDLSSLLNVLEFMKDDAFLGKTRVNVELVRKLRSRVKNVWVHAPEQEFTDDEKEKSFLTATKFLEDLERVCPNTENTQCLEVLKRLKTSRFIVQTNN</sequence>
<accession>A0A6S7GCF6</accession>
<dbReference type="PANTHER" id="PTHR35083">
    <property type="entry name" value="RGD1565685 PROTEIN"/>
    <property type="match status" value="1"/>
</dbReference>
<comment type="caution">
    <text evidence="1">The sequence shown here is derived from an EMBL/GenBank/DDBJ whole genome shotgun (WGS) entry which is preliminary data.</text>
</comment>
<name>A0A6S7GCF6_PARCT</name>
<gene>
    <name evidence="1" type="ORF">PACLA_8A066589</name>
</gene>